<comment type="caution">
    <text evidence="6">The sequence shown here is derived from an EMBL/GenBank/DDBJ whole genome shotgun (WGS) entry which is preliminary data.</text>
</comment>
<dbReference type="AlphaFoldDB" id="A0AAD3H5S0"/>
<evidence type="ECO:0000256" key="5">
    <source>
        <dbReference type="SAM" id="SignalP"/>
    </source>
</evidence>
<keyword evidence="2" id="KW-0677">Repeat</keyword>
<feature type="compositionally biased region" description="Polar residues" evidence="3">
    <location>
        <begin position="47"/>
        <end position="76"/>
    </location>
</feature>
<feature type="compositionally biased region" description="Basic and acidic residues" evidence="3">
    <location>
        <begin position="376"/>
        <end position="386"/>
    </location>
</feature>
<evidence type="ECO:0000256" key="1">
    <source>
        <dbReference type="ARBA" id="ARBA00022729"/>
    </source>
</evidence>
<feature type="transmembrane region" description="Helical" evidence="4">
    <location>
        <begin position="265"/>
        <end position="286"/>
    </location>
</feature>
<protein>
    <submittedName>
        <fullName evidence="6">Uncharacterized protein</fullName>
    </submittedName>
</protein>
<sequence>MRSARVLTFSLIILSTIDATALDLSNIINTAIKSTISEAPSVIPTASPTSLPSYKPSNHPTSSPSYQPSNHPTSKPSAFPTLLPTNAPTFNPSASPSTKPSSLPSASPSSTPTSFPSQSPTSKPSSSPSSSPSITPSNVPSSSPTDFFFFDFPIKVQVSSKRKIMTEEESKRFLKAAITLLADCAPQLEIENTSVIAQNYTDELIPSLDVSIAFEGKSPYNLRDRVEKIVDQCLKTADGNVAISLLKSVKDSSGFPNKDFSRNDIIYVTAGTVAAILIVASALFVLRRRRDKEFIHNATNAIDRMDRYNHNHNISNYLPSRYEADCNASQAERSAVSVPSVLFEIDSKTFVNENSIKSGESSTLYTIRENQTRIADEVSRRDHDHPSLSSNTDDSASTELPLDIPISRSAIEEVNKFRKQTMSDQGNITKGASVDTEVVQKGCSRFNCYSANREWSVKPRIQQLNDELVSNEVSGEMAEKIHDPVPKINFYPSMARVMKHKMTEEERSKKEDSESCDNEHEGIMFQRLDEVEIHDDDDFDSDMKSDESSDESPATFKNVLSQWEKREVKNGSSWLDI</sequence>
<keyword evidence="4" id="KW-0812">Transmembrane</keyword>
<name>A0AAD3H5S0_9STRA</name>
<evidence type="ECO:0000256" key="3">
    <source>
        <dbReference type="SAM" id="MobiDB-lite"/>
    </source>
</evidence>
<feature type="compositionally biased region" description="Polar residues" evidence="3">
    <location>
        <begin position="387"/>
        <end position="398"/>
    </location>
</feature>
<feature type="chain" id="PRO_5042289180" evidence="5">
    <location>
        <begin position="20"/>
        <end position="577"/>
    </location>
</feature>
<organism evidence="6 7">
    <name type="scientific">Chaetoceros tenuissimus</name>
    <dbReference type="NCBI Taxonomy" id="426638"/>
    <lineage>
        <taxon>Eukaryota</taxon>
        <taxon>Sar</taxon>
        <taxon>Stramenopiles</taxon>
        <taxon>Ochrophyta</taxon>
        <taxon>Bacillariophyta</taxon>
        <taxon>Coscinodiscophyceae</taxon>
        <taxon>Chaetocerotophycidae</taxon>
        <taxon>Chaetocerotales</taxon>
        <taxon>Chaetocerotaceae</taxon>
        <taxon>Chaetoceros</taxon>
    </lineage>
</organism>
<dbReference type="Proteomes" id="UP001054902">
    <property type="component" value="Unassembled WGS sequence"/>
</dbReference>
<evidence type="ECO:0000313" key="6">
    <source>
        <dbReference type="EMBL" id="GFH51425.1"/>
    </source>
</evidence>
<dbReference type="InterPro" id="IPR006970">
    <property type="entry name" value="PT"/>
</dbReference>
<proteinExistence type="predicted"/>
<keyword evidence="4" id="KW-1133">Transmembrane helix</keyword>
<feature type="region of interest" description="Disordered" evidence="3">
    <location>
        <begin position="524"/>
        <end position="558"/>
    </location>
</feature>
<feature type="region of interest" description="Disordered" evidence="3">
    <location>
        <begin position="47"/>
        <end position="139"/>
    </location>
</feature>
<keyword evidence="7" id="KW-1185">Reference proteome</keyword>
<dbReference type="EMBL" id="BLLK01000045">
    <property type="protein sequence ID" value="GFH51425.1"/>
    <property type="molecule type" value="Genomic_DNA"/>
</dbReference>
<feature type="region of interest" description="Disordered" evidence="3">
    <location>
        <begin position="376"/>
        <end position="400"/>
    </location>
</feature>
<evidence type="ECO:0000313" key="7">
    <source>
        <dbReference type="Proteomes" id="UP001054902"/>
    </source>
</evidence>
<reference evidence="6 7" key="1">
    <citation type="journal article" date="2021" name="Sci. Rep.">
        <title>The genome of the diatom Chaetoceros tenuissimus carries an ancient integrated fragment of an extant virus.</title>
        <authorList>
            <person name="Hongo Y."/>
            <person name="Kimura K."/>
            <person name="Takaki Y."/>
            <person name="Yoshida Y."/>
            <person name="Baba S."/>
            <person name="Kobayashi G."/>
            <person name="Nagasaki K."/>
            <person name="Hano T."/>
            <person name="Tomaru Y."/>
        </authorList>
    </citation>
    <scope>NUCLEOTIDE SEQUENCE [LARGE SCALE GENOMIC DNA]</scope>
    <source>
        <strain evidence="6 7">NIES-3715</strain>
    </source>
</reference>
<accession>A0AAD3H5S0</accession>
<keyword evidence="4" id="KW-0472">Membrane</keyword>
<gene>
    <name evidence="6" type="ORF">CTEN210_07901</name>
</gene>
<feature type="compositionally biased region" description="Low complexity" evidence="3">
    <location>
        <begin position="92"/>
        <end position="139"/>
    </location>
</feature>
<evidence type="ECO:0000256" key="4">
    <source>
        <dbReference type="SAM" id="Phobius"/>
    </source>
</evidence>
<feature type="signal peptide" evidence="5">
    <location>
        <begin position="1"/>
        <end position="19"/>
    </location>
</feature>
<evidence type="ECO:0000256" key="2">
    <source>
        <dbReference type="ARBA" id="ARBA00022737"/>
    </source>
</evidence>
<keyword evidence="1 5" id="KW-0732">Signal</keyword>
<dbReference type="Pfam" id="PF04886">
    <property type="entry name" value="PT"/>
    <property type="match status" value="1"/>
</dbReference>